<dbReference type="SUPFAM" id="SSF56112">
    <property type="entry name" value="Protein kinase-like (PK-like)"/>
    <property type="match status" value="1"/>
</dbReference>
<evidence type="ECO:0008006" key="3">
    <source>
        <dbReference type="Google" id="ProtNLM"/>
    </source>
</evidence>
<gene>
    <name evidence="1" type="ORF">CAMGR0001_0388</name>
</gene>
<dbReference type="RefSeq" id="WP_005871057.1">
    <property type="nucleotide sequence ID" value="NZ_ACYG01000024.1"/>
</dbReference>
<dbReference type="EMBL" id="ACYG01000024">
    <property type="protein sequence ID" value="EEV17557.1"/>
    <property type="molecule type" value="Genomic_DNA"/>
</dbReference>
<dbReference type="STRING" id="824.CGRAC_1929"/>
<sequence length="245" mass="27614">MQNFKEYVNEILKNHLGERVTSFSFEGEKYWLKQPELRIRGGLLTKIFKANPKAAFDYEALKCESLYAAGAPVPQPVLQDESFFVLKDGGTPVDEVLKSSDEAACVALIEGYAAALAQLHSRGFIHGRPALRDILVKNGEMKFIDFENRGERGDLQKAKMRDFLLFVYDLCREGLSEDLVRAAIRTYASSGGQDVVQSAWATVLALRPIYFIARLLPQKFKDLNALVRTFELCLKIIEENDGQTK</sequence>
<evidence type="ECO:0000313" key="2">
    <source>
        <dbReference type="Proteomes" id="UP000005709"/>
    </source>
</evidence>
<dbReference type="OrthoDB" id="5344325at2"/>
<comment type="caution">
    <text evidence="1">The sequence shown here is derived from an EMBL/GenBank/DDBJ whole genome shotgun (WGS) entry which is preliminary data.</text>
</comment>
<evidence type="ECO:0000313" key="1">
    <source>
        <dbReference type="EMBL" id="EEV17557.1"/>
    </source>
</evidence>
<dbReference type="Proteomes" id="UP000005709">
    <property type="component" value="Unassembled WGS sequence"/>
</dbReference>
<organism evidence="1 2">
    <name type="scientific">Campylobacter gracilis RM3268</name>
    <dbReference type="NCBI Taxonomy" id="553220"/>
    <lineage>
        <taxon>Bacteria</taxon>
        <taxon>Pseudomonadati</taxon>
        <taxon>Campylobacterota</taxon>
        <taxon>Epsilonproteobacteria</taxon>
        <taxon>Campylobacterales</taxon>
        <taxon>Campylobacteraceae</taxon>
        <taxon>Campylobacter</taxon>
    </lineage>
</organism>
<protein>
    <recommendedName>
        <fullName evidence="3">Kae1-associated kinase Bud32</fullName>
    </recommendedName>
</protein>
<proteinExistence type="predicted"/>
<dbReference type="InterPro" id="IPR011009">
    <property type="entry name" value="Kinase-like_dom_sf"/>
</dbReference>
<dbReference type="eggNOG" id="COG3642">
    <property type="taxonomic scope" value="Bacteria"/>
</dbReference>
<dbReference type="AlphaFoldDB" id="C8PHE3"/>
<reference evidence="1 2" key="1">
    <citation type="submission" date="2009-07" db="EMBL/GenBank/DDBJ databases">
        <authorList>
            <person name="Madupu R."/>
            <person name="Sebastian Y."/>
            <person name="Durkin A.S."/>
            <person name="Torralba M."/>
            <person name="Methe B."/>
            <person name="Sutton G.G."/>
            <person name="Strausberg R.L."/>
            <person name="Nelson K.E."/>
        </authorList>
    </citation>
    <scope>NUCLEOTIDE SEQUENCE [LARGE SCALE GENOMIC DNA]</scope>
    <source>
        <strain evidence="1 2">RM3268</strain>
    </source>
</reference>
<keyword evidence="2" id="KW-1185">Reference proteome</keyword>
<name>C8PHE3_9BACT</name>
<accession>C8PHE3</accession>